<dbReference type="EMBL" id="OZ034818">
    <property type="protein sequence ID" value="CAL1388037.1"/>
    <property type="molecule type" value="Genomic_DNA"/>
</dbReference>
<evidence type="ECO:0000313" key="1">
    <source>
        <dbReference type="EMBL" id="CAL1388037.1"/>
    </source>
</evidence>
<organism evidence="1 2">
    <name type="scientific">Linum trigynum</name>
    <dbReference type="NCBI Taxonomy" id="586398"/>
    <lineage>
        <taxon>Eukaryota</taxon>
        <taxon>Viridiplantae</taxon>
        <taxon>Streptophyta</taxon>
        <taxon>Embryophyta</taxon>
        <taxon>Tracheophyta</taxon>
        <taxon>Spermatophyta</taxon>
        <taxon>Magnoliopsida</taxon>
        <taxon>eudicotyledons</taxon>
        <taxon>Gunneridae</taxon>
        <taxon>Pentapetalae</taxon>
        <taxon>rosids</taxon>
        <taxon>fabids</taxon>
        <taxon>Malpighiales</taxon>
        <taxon>Linaceae</taxon>
        <taxon>Linum</taxon>
    </lineage>
</organism>
<dbReference type="AlphaFoldDB" id="A0AAV2EQP9"/>
<protein>
    <submittedName>
        <fullName evidence="1">Uncharacterized protein</fullName>
    </submittedName>
</protein>
<name>A0AAV2EQP9_9ROSI</name>
<dbReference type="Proteomes" id="UP001497516">
    <property type="component" value="Chromosome 5"/>
</dbReference>
<accession>A0AAV2EQP9</accession>
<sequence>MPEEGGKVQVKVENEGENKIDLEGREFSFGRWRERDRKVLVLASSRGGGGRCYDGGNAIRLFLFPSVLVRNVGVMSSPSSS</sequence>
<gene>
    <name evidence="1" type="ORF">LTRI10_LOCUS28985</name>
</gene>
<reference evidence="1 2" key="1">
    <citation type="submission" date="2024-04" db="EMBL/GenBank/DDBJ databases">
        <authorList>
            <person name="Fracassetti M."/>
        </authorList>
    </citation>
    <scope>NUCLEOTIDE SEQUENCE [LARGE SCALE GENOMIC DNA]</scope>
</reference>
<proteinExistence type="predicted"/>
<evidence type="ECO:0000313" key="2">
    <source>
        <dbReference type="Proteomes" id="UP001497516"/>
    </source>
</evidence>
<keyword evidence="2" id="KW-1185">Reference proteome</keyword>